<dbReference type="Gene3D" id="1.10.10.10">
    <property type="entry name" value="Winged helix-like DNA-binding domain superfamily/Winged helix DNA-binding domain"/>
    <property type="match status" value="1"/>
</dbReference>
<feature type="domain" description="RNA polymerase sigma-70 region 2" evidence="7">
    <location>
        <begin position="34"/>
        <end position="101"/>
    </location>
</feature>
<evidence type="ECO:0000256" key="5">
    <source>
        <dbReference type="ARBA" id="ARBA00023163"/>
    </source>
</evidence>
<dbReference type="InterPro" id="IPR013324">
    <property type="entry name" value="RNA_pol_sigma_r3/r4-like"/>
</dbReference>
<dbReference type="GO" id="GO:0000428">
    <property type="term" value="C:DNA-directed RNA polymerase complex"/>
    <property type="evidence" value="ECO:0007669"/>
    <property type="project" value="UniProtKB-KW"/>
</dbReference>
<evidence type="ECO:0000313" key="10">
    <source>
        <dbReference type="Proteomes" id="UP000630097"/>
    </source>
</evidence>
<evidence type="ECO:0000256" key="1">
    <source>
        <dbReference type="ARBA" id="ARBA00010641"/>
    </source>
</evidence>
<comment type="similarity">
    <text evidence="1">Belongs to the sigma-70 factor family. ECF subfamily.</text>
</comment>
<comment type="caution">
    <text evidence="9">The sequence shown here is derived from an EMBL/GenBank/DDBJ whole genome shotgun (WGS) entry which is preliminary data.</text>
</comment>
<dbReference type="InterPro" id="IPR036388">
    <property type="entry name" value="WH-like_DNA-bd_sf"/>
</dbReference>
<feature type="region of interest" description="Disordered" evidence="6">
    <location>
        <begin position="184"/>
        <end position="204"/>
    </location>
</feature>
<dbReference type="GO" id="GO:0016987">
    <property type="term" value="F:sigma factor activity"/>
    <property type="evidence" value="ECO:0007669"/>
    <property type="project" value="UniProtKB-KW"/>
</dbReference>
<evidence type="ECO:0000259" key="7">
    <source>
        <dbReference type="Pfam" id="PF04542"/>
    </source>
</evidence>
<dbReference type="InterPro" id="IPR039425">
    <property type="entry name" value="RNA_pol_sigma-70-like"/>
</dbReference>
<dbReference type="SUPFAM" id="SSF88946">
    <property type="entry name" value="Sigma2 domain of RNA polymerase sigma factors"/>
    <property type="match status" value="1"/>
</dbReference>
<evidence type="ECO:0000313" key="9">
    <source>
        <dbReference type="EMBL" id="GIG80421.1"/>
    </source>
</evidence>
<dbReference type="InterPro" id="IPR013249">
    <property type="entry name" value="RNA_pol_sigma70_r4_t2"/>
</dbReference>
<dbReference type="Gene3D" id="1.10.1740.10">
    <property type="match status" value="1"/>
</dbReference>
<evidence type="ECO:0000256" key="3">
    <source>
        <dbReference type="ARBA" id="ARBA00023082"/>
    </source>
</evidence>
<accession>A0A8J3M6S8</accession>
<feature type="domain" description="RNA polymerase sigma factor 70 region 4 type 2" evidence="8">
    <location>
        <begin position="133"/>
        <end position="184"/>
    </location>
</feature>
<dbReference type="SUPFAM" id="SSF88659">
    <property type="entry name" value="Sigma3 and sigma4 domains of RNA polymerase sigma factors"/>
    <property type="match status" value="1"/>
</dbReference>
<keyword evidence="5" id="KW-0804">Transcription</keyword>
<dbReference type="Pfam" id="PF04542">
    <property type="entry name" value="Sigma70_r2"/>
    <property type="match status" value="1"/>
</dbReference>
<organism evidence="9 10">
    <name type="scientific">Planotetraspora kaengkrachanensis</name>
    <dbReference type="NCBI Taxonomy" id="575193"/>
    <lineage>
        <taxon>Bacteria</taxon>
        <taxon>Bacillati</taxon>
        <taxon>Actinomycetota</taxon>
        <taxon>Actinomycetes</taxon>
        <taxon>Streptosporangiales</taxon>
        <taxon>Streptosporangiaceae</taxon>
        <taxon>Planotetraspora</taxon>
    </lineage>
</organism>
<dbReference type="CDD" id="cd06171">
    <property type="entry name" value="Sigma70_r4"/>
    <property type="match status" value="1"/>
</dbReference>
<dbReference type="NCBIfam" id="TIGR02937">
    <property type="entry name" value="sigma70-ECF"/>
    <property type="match status" value="1"/>
</dbReference>
<evidence type="ECO:0000256" key="6">
    <source>
        <dbReference type="SAM" id="MobiDB-lite"/>
    </source>
</evidence>
<proteinExistence type="inferred from homology"/>
<dbReference type="Proteomes" id="UP000630097">
    <property type="component" value="Unassembled WGS sequence"/>
</dbReference>
<evidence type="ECO:0000259" key="8">
    <source>
        <dbReference type="Pfam" id="PF08281"/>
    </source>
</evidence>
<dbReference type="GO" id="GO:0003677">
    <property type="term" value="F:DNA binding"/>
    <property type="evidence" value="ECO:0007669"/>
    <property type="project" value="UniProtKB-KW"/>
</dbReference>
<evidence type="ECO:0000256" key="2">
    <source>
        <dbReference type="ARBA" id="ARBA00023015"/>
    </source>
</evidence>
<dbReference type="GO" id="GO:0006352">
    <property type="term" value="P:DNA-templated transcription initiation"/>
    <property type="evidence" value="ECO:0007669"/>
    <property type="project" value="InterPro"/>
</dbReference>
<dbReference type="PANTHER" id="PTHR43133">
    <property type="entry name" value="RNA POLYMERASE ECF-TYPE SIGMA FACTO"/>
    <property type="match status" value="1"/>
</dbReference>
<dbReference type="AlphaFoldDB" id="A0A8J3M6S8"/>
<keyword evidence="2" id="KW-0805">Transcription regulation</keyword>
<dbReference type="InterPro" id="IPR013325">
    <property type="entry name" value="RNA_pol_sigma_r2"/>
</dbReference>
<dbReference type="Pfam" id="PF08281">
    <property type="entry name" value="Sigma70_r4_2"/>
    <property type="match status" value="1"/>
</dbReference>
<dbReference type="EMBL" id="BONV01000014">
    <property type="protein sequence ID" value="GIG80421.1"/>
    <property type="molecule type" value="Genomic_DNA"/>
</dbReference>
<evidence type="ECO:0000256" key="4">
    <source>
        <dbReference type="ARBA" id="ARBA00023125"/>
    </source>
</evidence>
<dbReference type="PANTHER" id="PTHR43133:SF8">
    <property type="entry name" value="RNA POLYMERASE SIGMA FACTOR HI_1459-RELATED"/>
    <property type="match status" value="1"/>
</dbReference>
<keyword evidence="3" id="KW-0731">Sigma factor</keyword>
<protein>
    <submittedName>
        <fullName evidence="9">DNA-directed RNA polymerase sigma-70 factor</fullName>
    </submittedName>
</protein>
<name>A0A8J3M6S8_9ACTN</name>
<reference evidence="9 10" key="1">
    <citation type="submission" date="2021-01" db="EMBL/GenBank/DDBJ databases">
        <title>Whole genome shotgun sequence of Planotetraspora kaengkrachanensis NBRC 104272.</title>
        <authorList>
            <person name="Komaki H."/>
            <person name="Tamura T."/>
        </authorList>
    </citation>
    <scope>NUCLEOTIDE SEQUENCE [LARGE SCALE GENOMIC DNA]</scope>
    <source>
        <strain evidence="9 10">NBRC 104272</strain>
    </source>
</reference>
<keyword evidence="4" id="KW-0238">DNA-binding</keyword>
<dbReference type="InterPro" id="IPR007627">
    <property type="entry name" value="RNA_pol_sigma70_r2"/>
</dbReference>
<keyword evidence="9" id="KW-0240">DNA-directed RNA polymerase</keyword>
<dbReference type="RefSeq" id="WP_203883834.1">
    <property type="nucleotide sequence ID" value="NZ_BAABHH010000012.1"/>
</dbReference>
<gene>
    <name evidence="9" type="primary">rpoE_17</name>
    <name evidence="9" type="ORF">Pka01_35480</name>
</gene>
<keyword evidence="10" id="KW-1185">Reference proteome</keyword>
<dbReference type="InterPro" id="IPR014284">
    <property type="entry name" value="RNA_pol_sigma-70_dom"/>
</dbReference>
<sequence length="204" mass="22599">MITEPYPPPTARQTPTDAEVIERSGREPEMFAVLYDRHAAHIHRYVTRRLGADVADDVVADTFLDAFRQRGRYRSDRADARPWLYGIAANLVGKHRRAETRMFHAFARTGVDPVAQTYSDRVDEQVSAAAAQRRLAEAIAGLPAKYREVLLLVAWAGLSHEETAEALGIAVGTVRSRLHRARKKASEALGGQNPASISEEIGNE</sequence>